<keyword evidence="7" id="KW-0653">Protein transport</keyword>
<feature type="chain" id="PRO_5047300722" evidence="10">
    <location>
        <begin position="19"/>
        <end position="505"/>
    </location>
</feature>
<sequence>MKQLILLMAGFAAFHAAAAGHSSAAEADFPAVCATAADSLPPVDTLANEPYLLADPMPSFNGNGTLDFCRWVQEHLRYPYEAVIYGIEGRVVVGFVVEADGRVSNAEVLASPDPTLSEAALSVVRRSPRWEPGKLNGQPVRVRLSFPIDFNLQLSGVKPVVVTMLPKFQGGGLIDFKHWVLRNVEFSDKIFYRGDEGWVEVSFSVNRKGKVREIETTRFSDPDFAFQIQRTIASSPLWTPADSSGKRRGTDFKLRFDLSLQRGPNGLYSEDMTAYTDADSLPRFCGGSPGMFREWVRRQVDTLLGPGAAVPRVRVNVRFVIEPDGTMTGIRVSAPKEHSGFAKLVRMAVDKTPLWTPAVAGGEKVRFRISQILLFGQEEELGKNPDSLDVLPKFQNGGLPEFRQWVMETVKFPREALESGVEGRVLASFVVEADGSVGSVRIIRSPHPVLSREVVRALAESPRWTPGSQNGEPVRVKYTVPVDFRIPAERKTASGPAQERNTTRR</sequence>
<evidence type="ECO:0000313" key="12">
    <source>
        <dbReference type="EMBL" id="MEQ2545829.1"/>
    </source>
</evidence>
<accession>A0ABV1H058</accession>
<dbReference type="Pfam" id="PF03544">
    <property type="entry name" value="TonB_C"/>
    <property type="match status" value="3"/>
</dbReference>
<name>A0ABV1H058_9BACT</name>
<dbReference type="PANTHER" id="PTHR33446:SF2">
    <property type="entry name" value="PROTEIN TONB"/>
    <property type="match status" value="1"/>
</dbReference>
<comment type="subcellular location">
    <subcellularLocation>
        <location evidence="1">Cell inner membrane</location>
        <topology evidence="1">Single-pass membrane protein</topology>
        <orientation evidence="1">Periplasmic side</orientation>
    </subcellularLocation>
</comment>
<evidence type="ECO:0000256" key="8">
    <source>
        <dbReference type="ARBA" id="ARBA00022989"/>
    </source>
</evidence>
<evidence type="ECO:0000256" key="4">
    <source>
        <dbReference type="ARBA" id="ARBA00022475"/>
    </source>
</evidence>
<evidence type="ECO:0000256" key="1">
    <source>
        <dbReference type="ARBA" id="ARBA00004383"/>
    </source>
</evidence>
<keyword evidence="10" id="KW-0732">Signal</keyword>
<evidence type="ECO:0000256" key="10">
    <source>
        <dbReference type="SAM" id="SignalP"/>
    </source>
</evidence>
<dbReference type="PROSITE" id="PS52015">
    <property type="entry name" value="TONB_CTD"/>
    <property type="match status" value="2"/>
</dbReference>
<dbReference type="PANTHER" id="PTHR33446">
    <property type="entry name" value="PROTEIN TONB-RELATED"/>
    <property type="match status" value="1"/>
</dbReference>
<gene>
    <name evidence="12" type="ORF">WMO46_12830</name>
</gene>
<dbReference type="EMBL" id="JBBMFL010000017">
    <property type="protein sequence ID" value="MEQ2545829.1"/>
    <property type="molecule type" value="Genomic_DNA"/>
</dbReference>
<keyword evidence="3" id="KW-0813">Transport</keyword>
<keyword evidence="9" id="KW-0472">Membrane</keyword>
<reference evidence="12 13" key="1">
    <citation type="submission" date="2024-03" db="EMBL/GenBank/DDBJ databases">
        <title>Human intestinal bacterial collection.</title>
        <authorList>
            <person name="Pauvert C."/>
            <person name="Hitch T.C.A."/>
            <person name="Clavel T."/>
        </authorList>
    </citation>
    <scope>NUCLEOTIDE SEQUENCE [LARGE SCALE GENOMIC DNA]</scope>
    <source>
        <strain evidence="12 13">CLA-KB-H122</strain>
    </source>
</reference>
<dbReference type="InterPro" id="IPR037682">
    <property type="entry name" value="TonB_C"/>
</dbReference>
<protein>
    <submittedName>
        <fullName evidence="12">TonB family protein</fullName>
    </submittedName>
</protein>
<dbReference type="PRINTS" id="PR01374">
    <property type="entry name" value="TONBPROTEIN"/>
</dbReference>
<evidence type="ECO:0000256" key="5">
    <source>
        <dbReference type="ARBA" id="ARBA00022519"/>
    </source>
</evidence>
<dbReference type="InterPro" id="IPR006260">
    <property type="entry name" value="TonB/TolA_C"/>
</dbReference>
<keyword evidence="13" id="KW-1185">Reference proteome</keyword>
<evidence type="ECO:0000259" key="11">
    <source>
        <dbReference type="PROSITE" id="PS52015"/>
    </source>
</evidence>
<feature type="signal peptide" evidence="10">
    <location>
        <begin position="1"/>
        <end position="18"/>
    </location>
</feature>
<organism evidence="12 13">
    <name type="scientific">Alistipes intestinihominis</name>
    <dbReference type="NCBI Taxonomy" id="3133172"/>
    <lineage>
        <taxon>Bacteria</taxon>
        <taxon>Pseudomonadati</taxon>
        <taxon>Bacteroidota</taxon>
        <taxon>Bacteroidia</taxon>
        <taxon>Bacteroidales</taxon>
        <taxon>Rikenellaceae</taxon>
        <taxon>Alistipes</taxon>
    </lineage>
</organism>
<dbReference type="InterPro" id="IPR051045">
    <property type="entry name" value="TonB-dependent_transducer"/>
</dbReference>
<evidence type="ECO:0000256" key="3">
    <source>
        <dbReference type="ARBA" id="ARBA00022448"/>
    </source>
</evidence>
<keyword evidence="4" id="KW-1003">Cell membrane</keyword>
<evidence type="ECO:0000256" key="7">
    <source>
        <dbReference type="ARBA" id="ARBA00022927"/>
    </source>
</evidence>
<keyword evidence="5" id="KW-0997">Cell inner membrane</keyword>
<comment type="similarity">
    <text evidence="2">Belongs to the TonB family.</text>
</comment>
<dbReference type="InterPro" id="IPR003538">
    <property type="entry name" value="TonB"/>
</dbReference>
<feature type="domain" description="TonB C-terminal" evidence="11">
    <location>
        <begin position="397"/>
        <end position="493"/>
    </location>
</feature>
<evidence type="ECO:0000313" key="13">
    <source>
        <dbReference type="Proteomes" id="UP001460202"/>
    </source>
</evidence>
<evidence type="ECO:0000256" key="6">
    <source>
        <dbReference type="ARBA" id="ARBA00022692"/>
    </source>
</evidence>
<comment type="caution">
    <text evidence="12">The sequence shown here is derived from an EMBL/GenBank/DDBJ whole genome shotgun (WGS) entry which is preliminary data.</text>
</comment>
<feature type="domain" description="TonB C-terminal" evidence="11">
    <location>
        <begin position="63"/>
        <end position="159"/>
    </location>
</feature>
<proteinExistence type="inferred from homology"/>
<dbReference type="SUPFAM" id="SSF74653">
    <property type="entry name" value="TolA/TonB C-terminal domain"/>
    <property type="match status" value="4"/>
</dbReference>
<dbReference type="RefSeq" id="WP_349094473.1">
    <property type="nucleotide sequence ID" value="NZ_JBBMFL010000017.1"/>
</dbReference>
<dbReference type="Gene3D" id="3.30.1150.10">
    <property type="match status" value="4"/>
</dbReference>
<keyword evidence="6" id="KW-0812">Transmembrane</keyword>
<evidence type="ECO:0000256" key="2">
    <source>
        <dbReference type="ARBA" id="ARBA00006555"/>
    </source>
</evidence>
<dbReference type="Proteomes" id="UP001460202">
    <property type="component" value="Unassembled WGS sequence"/>
</dbReference>
<dbReference type="NCBIfam" id="TIGR01352">
    <property type="entry name" value="tonB_Cterm"/>
    <property type="match status" value="2"/>
</dbReference>
<keyword evidence="8" id="KW-1133">Transmembrane helix</keyword>
<evidence type="ECO:0000256" key="9">
    <source>
        <dbReference type="ARBA" id="ARBA00023136"/>
    </source>
</evidence>